<feature type="region of interest" description="Disordered" evidence="1">
    <location>
        <begin position="85"/>
        <end position="116"/>
    </location>
</feature>
<accession>A0A7C8YKX2</accession>
<name>A0A7C8YKX2_OPUST</name>
<feature type="compositionally biased region" description="Polar residues" evidence="1">
    <location>
        <begin position="107"/>
        <end position="116"/>
    </location>
</feature>
<dbReference type="AlphaFoldDB" id="A0A7C8YKX2"/>
<protein>
    <submittedName>
        <fullName evidence="2">Uncharacterized protein</fullName>
    </submittedName>
</protein>
<evidence type="ECO:0000313" key="2">
    <source>
        <dbReference type="EMBL" id="MBA4620919.1"/>
    </source>
</evidence>
<proteinExistence type="predicted"/>
<sequence>MVVHTPCNRPMLGLLLAQVVLINLYSSWEPYLYYFQTPYLTEKRQQWSKFSSYYAQSLEISSKYWLTDSHRRIIGLIETDLGVRGPGGSEKAREAHRGEGTERMKVLNSSRGLRIR</sequence>
<evidence type="ECO:0000256" key="1">
    <source>
        <dbReference type="SAM" id="MobiDB-lite"/>
    </source>
</evidence>
<reference evidence="2" key="1">
    <citation type="journal article" date="2013" name="J. Plant Res.">
        <title>Effect of fungi and light on seed germination of three Opuntia species from semiarid lands of central Mexico.</title>
        <authorList>
            <person name="Delgado-Sanchez P."/>
            <person name="Jimenez-Bremont J.F."/>
            <person name="Guerrero-Gonzalez Mde L."/>
            <person name="Flores J."/>
        </authorList>
    </citation>
    <scope>NUCLEOTIDE SEQUENCE</scope>
    <source>
        <tissue evidence="2">Cladode</tissue>
    </source>
</reference>
<feature type="compositionally biased region" description="Basic and acidic residues" evidence="1">
    <location>
        <begin position="90"/>
        <end position="105"/>
    </location>
</feature>
<dbReference type="EMBL" id="GISG01032305">
    <property type="protein sequence ID" value="MBA4620919.1"/>
    <property type="molecule type" value="Transcribed_RNA"/>
</dbReference>
<reference evidence="2" key="2">
    <citation type="submission" date="2020-07" db="EMBL/GenBank/DDBJ databases">
        <authorList>
            <person name="Vera ALvarez R."/>
            <person name="Arias-Moreno D.M."/>
            <person name="Jimenez-Jacinto V."/>
            <person name="Jimenez-Bremont J.F."/>
            <person name="Swaminathan K."/>
            <person name="Moose S.P."/>
            <person name="Guerrero-Gonzalez M.L."/>
            <person name="Marino-Ramirez L."/>
            <person name="Landsman D."/>
            <person name="Rodriguez-Kessler M."/>
            <person name="Delgado-Sanchez P."/>
        </authorList>
    </citation>
    <scope>NUCLEOTIDE SEQUENCE</scope>
    <source>
        <tissue evidence="2">Cladode</tissue>
    </source>
</reference>
<organism evidence="2">
    <name type="scientific">Opuntia streptacantha</name>
    <name type="common">Prickly pear cactus</name>
    <name type="synonym">Opuntia cardona</name>
    <dbReference type="NCBI Taxonomy" id="393608"/>
    <lineage>
        <taxon>Eukaryota</taxon>
        <taxon>Viridiplantae</taxon>
        <taxon>Streptophyta</taxon>
        <taxon>Embryophyta</taxon>
        <taxon>Tracheophyta</taxon>
        <taxon>Spermatophyta</taxon>
        <taxon>Magnoliopsida</taxon>
        <taxon>eudicotyledons</taxon>
        <taxon>Gunneridae</taxon>
        <taxon>Pentapetalae</taxon>
        <taxon>Caryophyllales</taxon>
        <taxon>Cactineae</taxon>
        <taxon>Cactaceae</taxon>
        <taxon>Opuntioideae</taxon>
        <taxon>Opuntia</taxon>
    </lineage>
</organism>